<feature type="compositionally biased region" description="Low complexity" evidence="6">
    <location>
        <begin position="195"/>
        <end position="207"/>
    </location>
</feature>
<feature type="domain" description="Gram-positive cocci surface proteins LPxTG" evidence="8">
    <location>
        <begin position="1758"/>
        <end position="1796"/>
    </location>
</feature>
<feature type="compositionally biased region" description="Polar residues" evidence="6">
    <location>
        <begin position="137"/>
        <end position="151"/>
    </location>
</feature>
<feature type="compositionally biased region" description="Polar residues" evidence="6">
    <location>
        <begin position="1384"/>
        <end position="1399"/>
    </location>
</feature>
<feature type="compositionally biased region" description="Polar residues" evidence="6">
    <location>
        <begin position="1469"/>
        <end position="1508"/>
    </location>
</feature>
<dbReference type="Gene3D" id="2.60.40.10">
    <property type="entry name" value="Immunoglobulins"/>
    <property type="match status" value="9"/>
</dbReference>
<feature type="compositionally biased region" description="Basic and acidic residues" evidence="6">
    <location>
        <begin position="169"/>
        <end position="180"/>
    </location>
</feature>
<dbReference type="Pfam" id="PF00746">
    <property type="entry name" value="Gram_pos_anchor"/>
    <property type="match status" value="1"/>
</dbReference>
<feature type="region of interest" description="Disordered" evidence="6">
    <location>
        <begin position="1012"/>
        <end position="1043"/>
    </location>
</feature>
<protein>
    <submittedName>
        <fullName evidence="9">Ig-like domain-containing protein</fullName>
    </submittedName>
</protein>
<evidence type="ECO:0000256" key="7">
    <source>
        <dbReference type="SAM" id="Phobius"/>
    </source>
</evidence>
<feature type="compositionally biased region" description="Basic and acidic residues" evidence="6">
    <location>
        <begin position="50"/>
        <end position="76"/>
    </location>
</feature>
<gene>
    <name evidence="9" type="ORF">LB359_11725</name>
</gene>
<feature type="compositionally biased region" description="Basic and acidic residues" evidence="6">
    <location>
        <begin position="224"/>
        <end position="262"/>
    </location>
</feature>
<evidence type="ECO:0000259" key="8">
    <source>
        <dbReference type="PROSITE" id="PS50847"/>
    </source>
</evidence>
<dbReference type="NCBIfam" id="TIGR01168">
    <property type="entry name" value="YSIRK_signal"/>
    <property type="match status" value="1"/>
</dbReference>
<dbReference type="Proteomes" id="UP001200271">
    <property type="component" value="Unassembled WGS sequence"/>
</dbReference>
<name>A0AAW4YAC3_STAAU</name>
<feature type="region of interest" description="Disordered" evidence="6">
    <location>
        <begin position="1371"/>
        <end position="1399"/>
    </location>
</feature>
<feature type="compositionally biased region" description="Low complexity" evidence="6">
    <location>
        <begin position="1315"/>
        <end position="1329"/>
    </location>
</feature>
<feature type="compositionally biased region" description="Polar residues" evidence="6">
    <location>
        <begin position="1298"/>
        <end position="1314"/>
    </location>
</feature>
<accession>A0AAW4YAC3</accession>
<feature type="transmembrane region" description="Helical" evidence="7">
    <location>
        <begin position="1769"/>
        <end position="1786"/>
    </location>
</feature>
<organism evidence="9 10">
    <name type="scientific">Staphylococcus aureus</name>
    <dbReference type="NCBI Taxonomy" id="1280"/>
    <lineage>
        <taxon>Bacteria</taxon>
        <taxon>Bacillati</taxon>
        <taxon>Bacillota</taxon>
        <taxon>Bacilli</taxon>
        <taxon>Bacillales</taxon>
        <taxon>Staphylococcaceae</taxon>
        <taxon>Staphylococcus</taxon>
    </lineage>
</organism>
<feature type="region of interest" description="Disordered" evidence="6">
    <location>
        <begin position="1092"/>
        <end position="1112"/>
    </location>
</feature>
<feature type="compositionally biased region" description="Low complexity" evidence="6">
    <location>
        <begin position="1637"/>
        <end position="1744"/>
    </location>
</feature>
<feature type="compositionally biased region" description="Basic and acidic residues" evidence="6">
    <location>
        <begin position="110"/>
        <end position="125"/>
    </location>
</feature>
<feature type="region of interest" description="Disordered" evidence="6">
    <location>
        <begin position="50"/>
        <end position="286"/>
    </location>
</feature>
<keyword evidence="4" id="KW-0732">Signal</keyword>
<evidence type="ECO:0000256" key="6">
    <source>
        <dbReference type="SAM" id="MobiDB-lite"/>
    </source>
</evidence>
<keyword evidence="3" id="KW-0964">Secreted</keyword>
<evidence type="ECO:0000256" key="2">
    <source>
        <dbReference type="ARBA" id="ARBA00022512"/>
    </source>
</evidence>
<proteinExistence type="predicted"/>
<feature type="compositionally biased region" description="Polar residues" evidence="6">
    <location>
        <begin position="82"/>
        <end position="109"/>
    </location>
</feature>
<sequence>MVNKQGLLPNKLNKYSIRKFTVGTASLLVGATLVFGIGSEAQAAELDTITKEDVKSQDKGEALDIKNIKESEKDVTTEDDNNAQVQNSAQTVDKSENSNDTAVESTNDSVKTDETKETSENKSAQDDDNIKEDSNTQEESTNTSLQSSEVPQTKKDTNETSETAIDEDASTKEQNNKDNDTAQDDDNIKEDSNTQEESTNTSSQSSEVPQTKKEQPDKSSNSIKEPDKQQEEVAKEEKATTEIADKNKELELKNNKTDKNEESELESNLSSSENKKDTVESFLNSQLSDSETKKIMENANIDYDKATDEEINTEILRASLIEMANNKKKTETLATPQRTMFRAMATPTALRAAVNQDEELQKSLGYTDNYTFASMLFDPGKLYSDDALNSNIIPFDLHSYMSGVNSGNRYKIDLKLDPIIAEHVTKISANPSGSNKPVEFVRNKDENGNLTDTWEVNFIRANDGLFGGAEILSQYTAKNGKIELDDTVGNIVSNAGNLSNNKLNYQVFVRDSKENKIVRTSESSGYFLTKADNDLVNLENNVSTENNNAFKASSGSAIYNKDVGEFGGILIDQQIMKNGIFSYSKTKANQWSYNYQIDKDLLPYIEGVELHQYDYKGLDGFDKNYDAKNKVANLTIDEVGNGTITSDNLNKLIEFNNGLPETVGVRVVLKLNQSVNNILTKDTKYDPEGNLIRETIKQKEDFTFAGYLTDSKGALINNTLATSTLALQDYDKDGLLDRYERQVSLSDAESEDTDGDGKNDGDEVINYKTSPLVGKPQAADITTEDTVVSGSVPLKEGAATQTAKVINAEGTTVGTTTVNSDGTFSVSIPNSPEGTYTIAIDSPNYDNDEVNTFEIVDNSKLPAPSINPVDDNDQQIVVNGTSGSTVTVTDSNNNVLGTVTIPADDTSAAINVDTPLEAGTVLTSTASKDGKTSDVSDQITVTDATAPDAPTLDEVNTDATQVTGQAEPGSTVTVAFPGGGKASTTADDAGNFIVDIPSEVNLEGGETFTATATDETGNESEPSTTTVVDTTAPDAPTVNDVTSNDKVINGTAELNSTVKLTFPDGTTATGTTDSNGNYTVDIPENMSLKGGETISATSSDAEGNESESATTTVVDATAPDAPTINEVDTNVTEVNGTAEPNSTVTVTFLDGTTATGTADDQGNYTIEIPSNVDLRNGNKIEAVSADEAGNVSGPGTTTVAGKDTATAPTINNVTSDDTRITGTADAGNTVTITFPDGTTATGTADDQGNYTIDVPSNVDLNGGEEIQVKATDNRGRDSVTVTTTATDVTAPDAPVVNGVSSDDTQVTGQAEPGSTVTVTFPDGTTATGTTDDEGNYTIDIPTGVKLEGGEEITATATDNTGNVSDKGATNVTDTTAPDAPVVNGVSSDDTQVTGQAEPGSTVTVTFPDGTTATGKVDEDGNYTIEIPSNLNLVSGENITASTRDESGNESESTETTAVDATAPDAPTVNDVTSDATQVTGQAEPGSTVTVTFPDGTTATGTANDQGNFTIDIPTGVELEGGEEILATATDDNGNTSKTTITTVTDTTAPDAPTVNDVTSDATQVTGQAEPGSTVTVTFPDGTTATGTADDQGNYTIDIPSNVDLNGGEELQVTATDKDGNTSESTNTTVIDSDDNSDNGNNSGAGDNSDSDNNSGNGNNSGAGDNSDSDNNSGNGDNSNAGDNSDSNNNSGNGNNSGAGDNSDSDNNSDSGDNSNAGDNSDSNNNSNNEDNSSSNKDSINQDSNVNSNDSKHDKQNELPETGEKEVRNGTLFGTLFAGLGSLLLFTKRRRKENDKK</sequence>
<comment type="subcellular location">
    <subcellularLocation>
        <location evidence="1">Secreted</location>
        <location evidence="1">Cell wall</location>
        <topology evidence="1">Peptidoglycan-anchor</topology>
    </subcellularLocation>
</comment>
<dbReference type="NCBIfam" id="NF033510">
    <property type="entry name" value="Ca_tandemer"/>
    <property type="match status" value="8"/>
</dbReference>
<keyword evidence="7" id="KW-0472">Membrane</keyword>
<feature type="compositionally biased region" description="Low complexity" evidence="6">
    <location>
        <begin position="1024"/>
        <end position="1037"/>
    </location>
</feature>
<keyword evidence="7" id="KW-0812">Transmembrane</keyword>
<dbReference type="Pfam" id="PF04650">
    <property type="entry name" value="YSIRK_signal"/>
    <property type="match status" value="1"/>
</dbReference>
<keyword evidence="2" id="KW-0134">Cell wall</keyword>
<reference evidence="9" key="1">
    <citation type="journal article" date="2021" name="Front Med (Lausanne)">
        <title>The Prevalence and Determinants of Fusidic Acid Resistance Among Methicillin-Resistant Staphylococcus aureus Clinical Isolates in China.</title>
        <authorList>
            <person name="Zhao H."/>
            <person name="Wang X."/>
            <person name="Wang B."/>
            <person name="Xu Y."/>
            <person name="Rao L."/>
            <person name="Wan B."/>
            <person name="Guo Y."/>
            <person name="Wu X."/>
            <person name="Yu J."/>
            <person name="Chen L."/>
            <person name="Li M."/>
            <person name="Yu F."/>
        </authorList>
    </citation>
    <scope>NUCLEOTIDE SEQUENCE</scope>
    <source>
        <strain evidence="9">NC-4</strain>
    </source>
</reference>
<feature type="compositionally biased region" description="Low complexity" evidence="6">
    <location>
        <begin position="1453"/>
        <end position="1468"/>
    </location>
</feature>
<evidence type="ECO:0000256" key="1">
    <source>
        <dbReference type="ARBA" id="ARBA00004168"/>
    </source>
</evidence>
<feature type="compositionally biased region" description="Polar residues" evidence="6">
    <location>
        <begin position="1012"/>
        <end position="1023"/>
    </location>
</feature>
<feature type="compositionally biased region" description="Basic and acidic residues" evidence="6">
    <location>
        <begin position="1749"/>
        <end position="1767"/>
    </location>
</feature>
<dbReference type="PROSITE" id="PS50847">
    <property type="entry name" value="GRAM_POS_ANCHORING"/>
    <property type="match status" value="1"/>
</dbReference>
<dbReference type="Pfam" id="PF17936">
    <property type="entry name" value="Big_6"/>
    <property type="match status" value="8"/>
</dbReference>
<dbReference type="InterPro" id="IPR013783">
    <property type="entry name" value="Ig-like_fold"/>
</dbReference>
<dbReference type="NCBIfam" id="TIGR01167">
    <property type="entry name" value="LPXTG_anchor"/>
    <property type="match status" value="1"/>
</dbReference>
<evidence type="ECO:0000256" key="5">
    <source>
        <dbReference type="ARBA" id="ARBA00023088"/>
    </source>
</evidence>
<comment type="caution">
    <text evidence="9">The sequence shown here is derived from an EMBL/GenBank/DDBJ whole genome shotgun (WGS) entry which is preliminary data.</text>
</comment>
<dbReference type="InterPro" id="IPR041498">
    <property type="entry name" value="Big_6"/>
</dbReference>
<feature type="compositionally biased region" description="Polar residues" evidence="6">
    <location>
        <begin position="1621"/>
        <end position="1630"/>
    </location>
</feature>
<dbReference type="RefSeq" id="WP_233231936.1">
    <property type="nucleotide sequence ID" value="NZ_JAIUEL010000067.1"/>
</dbReference>
<evidence type="ECO:0000256" key="4">
    <source>
        <dbReference type="ARBA" id="ARBA00022729"/>
    </source>
</evidence>
<dbReference type="InterPro" id="IPR005877">
    <property type="entry name" value="YSIRK_signal_dom"/>
</dbReference>
<keyword evidence="7" id="KW-1133">Transmembrane helix</keyword>
<dbReference type="EMBL" id="JAIUEN010000098">
    <property type="protein sequence ID" value="MCE3362995.1"/>
    <property type="molecule type" value="Genomic_DNA"/>
</dbReference>
<evidence type="ECO:0000313" key="10">
    <source>
        <dbReference type="Proteomes" id="UP001200271"/>
    </source>
</evidence>
<reference evidence="9" key="2">
    <citation type="submission" date="2023-08" db="EMBL/GenBank/DDBJ databases">
        <authorList>
            <person name="Zhao H."/>
            <person name="Wang X."/>
        </authorList>
    </citation>
    <scope>NUCLEOTIDE SEQUENCE</scope>
    <source>
        <strain evidence="9">NC-4</strain>
    </source>
</reference>
<feature type="region of interest" description="Disordered" evidence="6">
    <location>
        <begin position="1440"/>
        <end position="1509"/>
    </location>
</feature>
<dbReference type="InterPro" id="IPR019931">
    <property type="entry name" value="LPXTG_anchor"/>
</dbReference>
<keyword evidence="5" id="KW-0572">Peptidoglycan-anchor</keyword>
<feature type="region of interest" description="Disordered" evidence="6">
    <location>
        <begin position="1613"/>
        <end position="1769"/>
    </location>
</feature>
<evidence type="ECO:0000313" key="9">
    <source>
        <dbReference type="EMBL" id="MCE3362995.1"/>
    </source>
</evidence>
<feature type="region of interest" description="Disordered" evidence="6">
    <location>
        <begin position="743"/>
        <end position="768"/>
    </location>
</feature>
<feature type="region of interest" description="Disordered" evidence="6">
    <location>
        <begin position="1298"/>
        <end position="1335"/>
    </location>
</feature>
<evidence type="ECO:0000256" key="3">
    <source>
        <dbReference type="ARBA" id="ARBA00022525"/>
    </source>
</evidence>